<evidence type="ECO:0000256" key="6">
    <source>
        <dbReference type="ARBA" id="ARBA00023136"/>
    </source>
</evidence>
<evidence type="ECO:0000256" key="3">
    <source>
        <dbReference type="ARBA" id="ARBA00022448"/>
    </source>
</evidence>
<feature type="transmembrane region" description="Helical" evidence="8">
    <location>
        <begin position="141"/>
        <end position="162"/>
    </location>
</feature>
<dbReference type="GO" id="GO:0046942">
    <property type="term" value="P:carboxylic acid transport"/>
    <property type="evidence" value="ECO:0000318"/>
    <property type="project" value="GO_Central"/>
</dbReference>
<feature type="transmembrane region" description="Helical" evidence="8">
    <location>
        <begin position="209"/>
        <end position="232"/>
    </location>
</feature>
<feature type="transmembrane region" description="Helical" evidence="8">
    <location>
        <begin position="335"/>
        <end position="356"/>
    </location>
</feature>
<evidence type="ECO:0000256" key="2">
    <source>
        <dbReference type="ARBA" id="ARBA00010992"/>
    </source>
</evidence>
<name>B6K607_SCHJY</name>
<dbReference type="FunFam" id="1.20.1250.20:FF:000140">
    <property type="entry name" value="Putative MFS phospholipid transporter"/>
    <property type="match status" value="1"/>
</dbReference>
<feature type="domain" description="Major facilitator superfamily (MFS) profile" evidence="9">
    <location>
        <begin position="72"/>
        <end position="478"/>
    </location>
</feature>
<dbReference type="SUPFAM" id="SSF103473">
    <property type="entry name" value="MFS general substrate transporter"/>
    <property type="match status" value="1"/>
</dbReference>
<organism evidence="10 11">
    <name type="scientific">Schizosaccharomyces japonicus (strain yFS275 / FY16936)</name>
    <name type="common">Fission yeast</name>
    <dbReference type="NCBI Taxonomy" id="402676"/>
    <lineage>
        <taxon>Eukaryota</taxon>
        <taxon>Fungi</taxon>
        <taxon>Dikarya</taxon>
        <taxon>Ascomycota</taxon>
        <taxon>Taphrinomycotina</taxon>
        <taxon>Schizosaccharomycetes</taxon>
        <taxon>Schizosaccharomycetales</taxon>
        <taxon>Schizosaccharomycetaceae</taxon>
        <taxon>Schizosaccharomyces</taxon>
    </lineage>
</organism>
<accession>B6K607</accession>
<reference evidence="10 11" key="1">
    <citation type="journal article" date="2011" name="Science">
        <title>Comparative functional genomics of the fission yeasts.</title>
        <authorList>
            <person name="Rhind N."/>
            <person name="Chen Z."/>
            <person name="Yassour M."/>
            <person name="Thompson D.A."/>
            <person name="Haas B.J."/>
            <person name="Habib N."/>
            <person name="Wapinski I."/>
            <person name="Roy S."/>
            <person name="Lin M.F."/>
            <person name="Heiman D.I."/>
            <person name="Young S.K."/>
            <person name="Furuya K."/>
            <person name="Guo Y."/>
            <person name="Pidoux A."/>
            <person name="Chen H.M."/>
            <person name="Robbertse B."/>
            <person name="Goldberg J.M."/>
            <person name="Aoki K."/>
            <person name="Bayne E.H."/>
            <person name="Berlin A.M."/>
            <person name="Desjardins C.A."/>
            <person name="Dobbs E."/>
            <person name="Dukaj L."/>
            <person name="Fan L."/>
            <person name="FitzGerald M.G."/>
            <person name="French C."/>
            <person name="Gujja S."/>
            <person name="Hansen K."/>
            <person name="Keifenheim D."/>
            <person name="Levin J.Z."/>
            <person name="Mosher R.A."/>
            <person name="Mueller C.A."/>
            <person name="Pfiffner J."/>
            <person name="Priest M."/>
            <person name="Russ C."/>
            <person name="Smialowska A."/>
            <person name="Swoboda P."/>
            <person name="Sykes S.M."/>
            <person name="Vaughn M."/>
            <person name="Vengrova S."/>
            <person name="Yoder R."/>
            <person name="Zeng Q."/>
            <person name="Allshire R."/>
            <person name="Baulcombe D."/>
            <person name="Birren B.W."/>
            <person name="Brown W."/>
            <person name="Ekwall K."/>
            <person name="Kellis M."/>
            <person name="Leatherwood J."/>
            <person name="Levin H."/>
            <person name="Margalit H."/>
            <person name="Martienssen R."/>
            <person name="Nieduszynski C.A."/>
            <person name="Spatafora J.W."/>
            <person name="Friedman N."/>
            <person name="Dalgaard J.Z."/>
            <person name="Baumann P."/>
            <person name="Niki H."/>
            <person name="Regev A."/>
            <person name="Nusbaum C."/>
        </authorList>
    </citation>
    <scope>NUCLEOTIDE SEQUENCE [LARGE SCALE GENOMIC DNA]</scope>
    <source>
        <strain evidence="11">yFS275 / FY16936</strain>
    </source>
</reference>
<dbReference type="VEuPathDB" id="FungiDB:SJAG_05325"/>
<dbReference type="EMBL" id="KE651167">
    <property type="protein sequence ID" value="EEB08961.2"/>
    <property type="molecule type" value="Genomic_DNA"/>
</dbReference>
<evidence type="ECO:0000256" key="5">
    <source>
        <dbReference type="ARBA" id="ARBA00022989"/>
    </source>
</evidence>
<dbReference type="JaponicusDB" id="SJAG_05325"/>
<evidence type="ECO:0000256" key="7">
    <source>
        <dbReference type="SAM" id="MobiDB-lite"/>
    </source>
</evidence>
<dbReference type="AlphaFoldDB" id="B6K607"/>
<evidence type="ECO:0000313" key="11">
    <source>
        <dbReference type="Proteomes" id="UP000001744"/>
    </source>
</evidence>
<keyword evidence="3" id="KW-0813">Transport</keyword>
<keyword evidence="5 8" id="KW-1133">Transmembrane helix</keyword>
<feature type="transmembrane region" description="Helical" evidence="8">
    <location>
        <begin position="168"/>
        <end position="188"/>
    </location>
</feature>
<dbReference type="PANTHER" id="PTHR23508:SF10">
    <property type="entry name" value="CARBOXYLIC ACID TRANSPORTER PROTEIN HOMOLOG"/>
    <property type="match status" value="1"/>
</dbReference>
<keyword evidence="4 8" id="KW-0812">Transmembrane</keyword>
<dbReference type="GO" id="GO:0005886">
    <property type="term" value="C:plasma membrane"/>
    <property type="evidence" value="ECO:0000318"/>
    <property type="project" value="GO_Central"/>
</dbReference>
<keyword evidence="6 8" id="KW-0472">Membrane</keyword>
<dbReference type="Gene3D" id="1.20.1250.20">
    <property type="entry name" value="MFS general substrate transporter like domains"/>
    <property type="match status" value="1"/>
</dbReference>
<feature type="transmembrane region" description="Helical" evidence="8">
    <location>
        <begin position="109"/>
        <end position="129"/>
    </location>
</feature>
<dbReference type="PROSITE" id="PS50850">
    <property type="entry name" value="MFS"/>
    <property type="match status" value="1"/>
</dbReference>
<feature type="transmembrane region" description="Helical" evidence="8">
    <location>
        <begin position="427"/>
        <end position="448"/>
    </location>
</feature>
<dbReference type="Pfam" id="PF00083">
    <property type="entry name" value="Sugar_tr"/>
    <property type="match status" value="2"/>
</dbReference>
<dbReference type="InterPro" id="IPR005828">
    <property type="entry name" value="MFS_sugar_transport-like"/>
</dbReference>
<evidence type="ECO:0000313" key="10">
    <source>
        <dbReference type="EMBL" id="EEB08961.2"/>
    </source>
</evidence>
<comment type="similarity">
    <text evidence="2">Belongs to the major facilitator superfamily. Sugar transporter (TC 2.A.1.1) family.</text>
</comment>
<keyword evidence="11" id="KW-1185">Reference proteome</keyword>
<protein>
    <submittedName>
        <fullName evidence="10">Glycerophosphodiester transporter</fullName>
    </submittedName>
</protein>
<dbReference type="InterPro" id="IPR036259">
    <property type="entry name" value="MFS_trans_sf"/>
</dbReference>
<gene>
    <name evidence="10" type="ORF">SJAG_05325</name>
</gene>
<evidence type="ECO:0000256" key="1">
    <source>
        <dbReference type="ARBA" id="ARBA00004141"/>
    </source>
</evidence>
<feature type="compositionally biased region" description="Polar residues" evidence="7">
    <location>
        <begin position="1"/>
        <end position="15"/>
    </location>
</feature>
<evidence type="ECO:0000256" key="4">
    <source>
        <dbReference type="ARBA" id="ARBA00022692"/>
    </source>
</evidence>
<evidence type="ECO:0000256" key="8">
    <source>
        <dbReference type="SAM" id="Phobius"/>
    </source>
</evidence>
<sequence>MAEPTSLGNTVGNENDQLKKTADESVNYIRESETIDSNENPVKKGADDIVKTTSGLSLDSTDNHSELRKFGIVLVCGVALVSDGYCANTIGAVISILRKLYPAETKHSHALQNVGMIAYVGTIVGQLSFGYVSDQIGRKRGMIVATVILIVATALCTGAYGPHGSIDGMITALIVYRFFLGVGIGAEYPCGSVAASESSAEMKSGRRHAVFIAVTNSAIDVGFVVGALVPFILACIFGDEHLRIVWRLSIGLGAIVPLFLLYFRLRLKESGSYTKNRLRYSQIPWGLVVRQYGLRLLVICLVWFVYDLSAYAFGLYSSTIVGKVLPSNATMAQTFGWSTLINSFYLPGSLLGAYGSDILGPKYCLIIGLTLQGIIGFFMSGFYNGLVKHIAGFCIIYGLFLTLGEFGPGNNIGLLASKTSPASFRGLFYGIAAAVGKCGAVAGIYAFGGDAVRTYFYAASAMALFVAVLAFFCVPNVSQSCIQDEDARFAELCKENGYDIFDFQEEVQMNQYGKV</sequence>
<dbReference type="GO" id="GO:0046943">
    <property type="term" value="F:carboxylic acid transmembrane transporter activity"/>
    <property type="evidence" value="ECO:0000318"/>
    <property type="project" value="GO_Central"/>
</dbReference>
<feature type="region of interest" description="Disordered" evidence="7">
    <location>
        <begin position="1"/>
        <end position="24"/>
    </location>
</feature>
<dbReference type="GeneID" id="7049303"/>
<dbReference type="OrthoDB" id="2261376at2759"/>
<proteinExistence type="inferred from homology"/>
<dbReference type="RefSeq" id="XP_002175254.2">
    <property type="nucleotide sequence ID" value="XM_002175218.2"/>
</dbReference>
<dbReference type="eggNOG" id="KOG0252">
    <property type="taxonomic scope" value="Eukaryota"/>
</dbReference>
<evidence type="ECO:0000259" key="9">
    <source>
        <dbReference type="PROSITE" id="PS50850"/>
    </source>
</evidence>
<feature type="transmembrane region" description="Helical" evidence="8">
    <location>
        <begin position="454"/>
        <end position="474"/>
    </location>
</feature>
<dbReference type="PANTHER" id="PTHR23508">
    <property type="entry name" value="CARBOXYLIC ACID TRANSPORTER PROTEIN HOMOLOG"/>
    <property type="match status" value="1"/>
</dbReference>
<feature type="transmembrane region" description="Helical" evidence="8">
    <location>
        <begin position="363"/>
        <end position="383"/>
    </location>
</feature>
<dbReference type="InterPro" id="IPR020846">
    <property type="entry name" value="MFS_dom"/>
</dbReference>
<dbReference type="HOGENOM" id="CLU_001265_46_12_1"/>
<dbReference type="Proteomes" id="UP000001744">
    <property type="component" value="Unassembled WGS sequence"/>
</dbReference>
<dbReference type="STRING" id="402676.B6K607"/>
<dbReference type="OMA" id="IMFTNFQ"/>
<feature type="transmembrane region" description="Helical" evidence="8">
    <location>
        <begin position="389"/>
        <end position="406"/>
    </location>
</feature>
<feature type="transmembrane region" description="Helical" evidence="8">
    <location>
        <begin position="244"/>
        <end position="263"/>
    </location>
</feature>
<feature type="transmembrane region" description="Helical" evidence="8">
    <location>
        <begin position="70"/>
        <end position="97"/>
    </location>
</feature>
<comment type="subcellular location">
    <subcellularLocation>
        <location evidence="1">Membrane</location>
        <topology evidence="1">Multi-pass membrane protein</topology>
    </subcellularLocation>
</comment>
<feature type="transmembrane region" description="Helical" evidence="8">
    <location>
        <begin position="283"/>
        <end position="306"/>
    </location>
</feature>